<organism evidence="3 4">
    <name type="scientific">Clonostachys chloroleuca</name>
    <dbReference type="NCBI Taxonomy" id="1926264"/>
    <lineage>
        <taxon>Eukaryota</taxon>
        <taxon>Fungi</taxon>
        <taxon>Dikarya</taxon>
        <taxon>Ascomycota</taxon>
        <taxon>Pezizomycotina</taxon>
        <taxon>Sordariomycetes</taxon>
        <taxon>Hypocreomycetidae</taxon>
        <taxon>Hypocreales</taxon>
        <taxon>Bionectriaceae</taxon>
        <taxon>Clonostachys</taxon>
    </lineage>
</organism>
<dbReference type="PANTHER" id="PTHR11909">
    <property type="entry name" value="CASEIN KINASE-RELATED"/>
    <property type="match status" value="1"/>
</dbReference>
<feature type="region of interest" description="Disordered" evidence="1">
    <location>
        <begin position="1"/>
        <end position="39"/>
    </location>
</feature>
<proteinExistence type="predicted"/>
<dbReference type="Pfam" id="PF00069">
    <property type="entry name" value="Pkinase"/>
    <property type="match status" value="1"/>
</dbReference>
<feature type="domain" description="Protein kinase" evidence="2">
    <location>
        <begin position="56"/>
        <end position="332"/>
    </location>
</feature>
<evidence type="ECO:0000313" key="3">
    <source>
        <dbReference type="EMBL" id="CAI6089393.1"/>
    </source>
</evidence>
<dbReference type="AlphaFoldDB" id="A0AA35M2R5"/>
<dbReference type="InterPro" id="IPR050235">
    <property type="entry name" value="CK1_Ser-Thr_kinase"/>
</dbReference>
<dbReference type="SMART" id="SM00220">
    <property type="entry name" value="S_TKc"/>
    <property type="match status" value="1"/>
</dbReference>
<keyword evidence="4" id="KW-1185">Reference proteome</keyword>
<dbReference type="Proteomes" id="UP001160390">
    <property type="component" value="Unassembled WGS sequence"/>
</dbReference>
<feature type="region of interest" description="Disordered" evidence="1">
    <location>
        <begin position="351"/>
        <end position="380"/>
    </location>
</feature>
<dbReference type="EMBL" id="CABFNP030000999">
    <property type="protein sequence ID" value="CAI6089393.1"/>
    <property type="molecule type" value="Genomic_DNA"/>
</dbReference>
<protein>
    <recommendedName>
        <fullName evidence="2">Protein kinase domain-containing protein</fullName>
    </recommendedName>
</protein>
<comment type="caution">
    <text evidence="3">The sequence shown here is derived from an EMBL/GenBank/DDBJ whole genome shotgun (WGS) entry which is preliminary data.</text>
</comment>
<evidence type="ECO:0000259" key="2">
    <source>
        <dbReference type="PROSITE" id="PS50011"/>
    </source>
</evidence>
<evidence type="ECO:0000256" key="1">
    <source>
        <dbReference type="SAM" id="MobiDB-lite"/>
    </source>
</evidence>
<dbReference type="PROSITE" id="PS50011">
    <property type="entry name" value="PROTEIN_KINASE_DOM"/>
    <property type="match status" value="1"/>
</dbReference>
<reference evidence="3" key="1">
    <citation type="submission" date="2023-01" db="EMBL/GenBank/DDBJ databases">
        <authorList>
            <person name="Piombo E."/>
        </authorList>
    </citation>
    <scope>NUCLEOTIDE SEQUENCE</scope>
</reference>
<accession>A0AA35M2R5</accession>
<evidence type="ECO:0000313" key="4">
    <source>
        <dbReference type="Proteomes" id="UP001160390"/>
    </source>
</evidence>
<dbReference type="InterPro" id="IPR011009">
    <property type="entry name" value="Kinase-like_dom_sf"/>
</dbReference>
<dbReference type="GO" id="GO:0005524">
    <property type="term" value="F:ATP binding"/>
    <property type="evidence" value="ECO:0007669"/>
    <property type="project" value="InterPro"/>
</dbReference>
<sequence>TQENQENQPNQEIQQDQQDQQTQDIQENQQTQQTQDTQENQQIQQIQEITIADGRFRIDYKIASGGYSRVYVGTDKKTNQQVAIKLEEVNQEVRSPSRGQETVKLEGRLYRKLPPHSYPKLHWTGTTRGGLYNALVTDLLGPSLWNLWEYCKHSFTQDTLCNIAIQALKRLQGLHQKGIIHNDVKPTNFAMGSGKNGNTLYLIDLGLATTFEEIKHREKVKRVGGLLGTAYYAPLEALRGKTRSYRDDLESLGLTLIELIKGELPWGDARDSLCLEQRAKITLDALCSGLPEVHFLIEHARNLRFDQLPNYRQLIKKFEKARSIPESGQTWIFDWVKVRYQRIQKKVEEQAAGLENRRRSRDADDEGEAEGPPRSRPRQQ</sequence>
<gene>
    <name evidence="3" type="ORF">CCHLO57077_00017847</name>
</gene>
<dbReference type="Gene3D" id="1.10.510.10">
    <property type="entry name" value="Transferase(Phosphotransferase) domain 1"/>
    <property type="match status" value="1"/>
</dbReference>
<dbReference type="SUPFAM" id="SSF56112">
    <property type="entry name" value="Protein kinase-like (PK-like)"/>
    <property type="match status" value="1"/>
</dbReference>
<dbReference type="InterPro" id="IPR000719">
    <property type="entry name" value="Prot_kinase_dom"/>
</dbReference>
<name>A0AA35M2R5_9HYPO</name>
<feature type="non-terminal residue" evidence="3">
    <location>
        <position position="1"/>
    </location>
</feature>
<dbReference type="GO" id="GO:0004672">
    <property type="term" value="F:protein kinase activity"/>
    <property type="evidence" value="ECO:0007669"/>
    <property type="project" value="InterPro"/>
</dbReference>